<dbReference type="RefSeq" id="WP_342670334.1">
    <property type="nucleotide sequence ID" value="NZ_FNBK01000001.1"/>
</dbReference>
<reference evidence="3" key="1">
    <citation type="submission" date="2016-10" db="EMBL/GenBank/DDBJ databases">
        <authorList>
            <person name="Varghese N."/>
            <person name="Submissions S."/>
        </authorList>
    </citation>
    <scope>NUCLEOTIDE SEQUENCE [LARGE SCALE GENOMIC DNA]</scope>
    <source>
        <strain evidence="3">IBRC-M 10760</strain>
    </source>
</reference>
<keyword evidence="1" id="KW-0472">Membrane</keyword>
<feature type="transmembrane region" description="Helical" evidence="1">
    <location>
        <begin position="21"/>
        <end position="42"/>
    </location>
</feature>
<keyword evidence="1" id="KW-0812">Transmembrane</keyword>
<protein>
    <submittedName>
        <fullName evidence="2">Uncharacterized protein</fullName>
    </submittedName>
</protein>
<dbReference type="EMBL" id="FNBK01000001">
    <property type="protein sequence ID" value="SDE76888.1"/>
    <property type="molecule type" value="Genomic_DNA"/>
</dbReference>
<evidence type="ECO:0000313" key="2">
    <source>
        <dbReference type="EMBL" id="SDE76888.1"/>
    </source>
</evidence>
<feature type="transmembrane region" description="Helical" evidence="1">
    <location>
        <begin position="76"/>
        <end position="101"/>
    </location>
</feature>
<sequence>MSSVSNAQGIDSGAVSRTVDWAVTLVTILAGLLFAAGGAALYSAADRSWIAAAVAEGTVRSDGLTEAQLVDALYGLAWWGGIGLAVTGLLFVVAGVAFMAYRTRWHRRRAETGEAGPDTTTNAVIGAVVTVVSSFVPFSPVLGGAVAGYLGRGDGSNGVRVGAYSGLVTSIPATVLFAFLIGGAAVVGAEIGVGLGAVAIALVLVFALVVTVLTVVGLSALGGYLGVELAERSA</sequence>
<keyword evidence="3" id="KW-1185">Reference proteome</keyword>
<feature type="transmembrane region" description="Helical" evidence="1">
    <location>
        <begin position="122"/>
        <end position="150"/>
    </location>
</feature>
<evidence type="ECO:0000256" key="1">
    <source>
        <dbReference type="SAM" id="Phobius"/>
    </source>
</evidence>
<evidence type="ECO:0000313" key="3">
    <source>
        <dbReference type="Proteomes" id="UP000199076"/>
    </source>
</evidence>
<gene>
    <name evidence="2" type="ORF">SAMN05216218_101254</name>
</gene>
<keyword evidence="1" id="KW-1133">Transmembrane helix</keyword>
<organism evidence="2 3">
    <name type="scientific">Halorientalis regularis</name>
    <dbReference type="NCBI Taxonomy" id="660518"/>
    <lineage>
        <taxon>Archaea</taxon>
        <taxon>Methanobacteriati</taxon>
        <taxon>Methanobacteriota</taxon>
        <taxon>Stenosarchaea group</taxon>
        <taxon>Halobacteria</taxon>
        <taxon>Halobacteriales</taxon>
        <taxon>Haloarculaceae</taxon>
        <taxon>Halorientalis</taxon>
    </lineage>
</organism>
<dbReference type="Pfam" id="PF17647">
    <property type="entry name" value="DUF5518"/>
    <property type="match status" value="1"/>
</dbReference>
<dbReference type="STRING" id="660518.SAMN05216218_101254"/>
<dbReference type="Proteomes" id="UP000199076">
    <property type="component" value="Unassembled WGS sequence"/>
</dbReference>
<name>A0A1G7FM34_9EURY</name>
<feature type="transmembrane region" description="Helical" evidence="1">
    <location>
        <begin position="162"/>
        <end position="187"/>
    </location>
</feature>
<accession>A0A1G7FM34</accession>
<dbReference type="InterPro" id="IPR040493">
    <property type="entry name" value="DUF5518"/>
</dbReference>
<dbReference type="AlphaFoldDB" id="A0A1G7FM34"/>
<proteinExistence type="predicted"/>
<feature type="transmembrane region" description="Helical" evidence="1">
    <location>
        <begin position="199"/>
        <end position="225"/>
    </location>
</feature>